<reference evidence="2 3" key="1">
    <citation type="journal article" date="2020" name="Nat. Food">
        <title>A phased Vanilla planifolia genome enables genetic improvement of flavour and production.</title>
        <authorList>
            <person name="Hasing T."/>
            <person name="Tang H."/>
            <person name="Brym M."/>
            <person name="Khazi F."/>
            <person name="Huang T."/>
            <person name="Chambers A.H."/>
        </authorList>
    </citation>
    <scope>NUCLEOTIDE SEQUENCE [LARGE SCALE GENOMIC DNA]</scope>
    <source>
        <tissue evidence="2">Leaf</tissue>
    </source>
</reference>
<dbReference type="InterPro" id="IPR015940">
    <property type="entry name" value="UBA"/>
</dbReference>
<feature type="domain" description="UBA" evidence="1">
    <location>
        <begin position="137"/>
        <end position="170"/>
    </location>
</feature>
<dbReference type="EMBL" id="JADCNL010000014">
    <property type="protein sequence ID" value="KAG0452627.1"/>
    <property type="molecule type" value="Genomic_DNA"/>
</dbReference>
<dbReference type="SUPFAM" id="SSF54495">
    <property type="entry name" value="UBC-like"/>
    <property type="match status" value="1"/>
</dbReference>
<organism evidence="2 3">
    <name type="scientific">Vanilla planifolia</name>
    <name type="common">Vanilla</name>
    <dbReference type="NCBI Taxonomy" id="51239"/>
    <lineage>
        <taxon>Eukaryota</taxon>
        <taxon>Viridiplantae</taxon>
        <taxon>Streptophyta</taxon>
        <taxon>Embryophyta</taxon>
        <taxon>Tracheophyta</taxon>
        <taxon>Spermatophyta</taxon>
        <taxon>Magnoliopsida</taxon>
        <taxon>Liliopsida</taxon>
        <taxon>Asparagales</taxon>
        <taxon>Orchidaceae</taxon>
        <taxon>Vanilloideae</taxon>
        <taxon>Vanilleae</taxon>
        <taxon>Vanilla</taxon>
    </lineage>
</organism>
<keyword evidence="3" id="KW-1185">Reference proteome</keyword>
<protein>
    <recommendedName>
        <fullName evidence="1">UBA domain-containing protein</fullName>
    </recommendedName>
</protein>
<dbReference type="PROSITE" id="PS50030">
    <property type="entry name" value="UBA"/>
    <property type="match status" value="1"/>
</dbReference>
<evidence type="ECO:0000313" key="2">
    <source>
        <dbReference type="EMBL" id="KAG0452627.1"/>
    </source>
</evidence>
<dbReference type="InterPro" id="IPR009060">
    <property type="entry name" value="UBA-like_sf"/>
</dbReference>
<dbReference type="OrthoDB" id="288203at2759"/>
<name>A0A835PJ96_VANPL</name>
<comment type="caution">
    <text evidence="2">The sequence shown here is derived from an EMBL/GenBank/DDBJ whole genome shotgun (WGS) entry which is preliminary data.</text>
</comment>
<sequence>MLDTSRLQKELVECNRDAAISGVSIALHDRAGDADLTHLCGTISGHVDTPYEGGTFVIDIQLPSCRSIGRQLRMLEVEDGYGSVKSGRFNGVFVLGEDRDNGRQRSWFLQDYQKFVGTARLWTESFAKTATISMDDKKLVEMGFPEDIVRNVLKAVEGDENKALEKVCSG</sequence>
<dbReference type="AlphaFoldDB" id="A0A835PJ96"/>
<gene>
    <name evidence="2" type="ORF">HPP92_025291</name>
</gene>
<dbReference type="Proteomes" id="UP000636800">
    <property type="component" value="Unassembled WGS sequence"/>
</dbReference>
<dbReference type="SUPFAM" id="SSF46934">
    <property type="entry name" value="UBA-like"/>
    <property type="match status" value="1"/>
</dbReference>
<accession>A0A835PJ96</accession>
<dbReference type="InterPro" id="IPR016135">
    <property type="entry name" value="UBQ-conjugating_enzyme/RWD"/>
</dbReference>
<dbReference type="Gene3D" id="3.10.110.10">
    <property type="entry name" value="Ubiquitin Conjugating Enzyme"/>
    <property type="match status" value="1"/>
</dbReference>
<evidence type="ECO:0000259" key="1">
    <source>
        <dbReference type="PROSITE" id="PS50030"/>
    </source>
</evidence>
<evidence type="ECO:0000313" key="3">
    <source>
        <dbReference type="Proteomes" id="UP000636800"/>
    </source>
</evidence>
<proteinExistence type="predicted"/>
<dbReference type="Gene3D" id="1.10.8.10">
    <property type="entry name" value="DNA helicase RuvA subunit, C-terminal domain"/>
    <property type="match status" value="1"/>
</dbReference>